<dbReference type="EMBL" id="JAAKZG010000005">
    <property type="protein sequence ID" value="NGN42357.1"/>
    <property type="molecule type" value="Genomic_DNA"/>
</dbReference>
<keyword evidence="6" id="KW-0227">DNA damage</keyword>
<keyword evidence="5 10" id="KW-0808">Transferase</keyword>
<evidence type="ECO:0000256" key="6">
    <source>
        <dbReference type="ARBA" id="ARBA00022763"/>
    </source>
</evidence>
<evidence type="ECO:0000259" key="9">
    <source>
        <dbReference type="Pfam" id="PF01035"/>
    </source>
</evidence>
<dbReference type="InterPro" id="IPR014048">
    <property type="entry name" value="MethylDNA_cys_MeTrfase_DNA-bd"/>
</dbReference>
<dbReference type="Pfam" id="PF01035">
    <property type="entry name" value="DNA_binding_1"/>
    <property type="match status" value="1"/>
</dbReference>
<keyword evidence="4 10" id="KW-0489">Methyltransferase</keyword>
<dbReference type="InterPro" id="IPR036388">
    <property type="entry name" value="WH-like_DNA-bd_sf"/>
</dbReference>
<dbReference type="SUPFAM" id="SSF46767">
    <property type="entry name" value="Methylated DNA-protein cysteine methyltransferase, C-terminal domain"/>
    <property type="match status" value="1"/>
</dbReference>
<dbReference type="InterPro" id="IPR036217">
    <property type="entry name" value="MethylDNA_cys_MeTrfase_DNAb"/>
</dbReference>
<keyword evidence="11" id="KW-1185">Reference proteome</keyword>
<evidence type="ECO:0000313" key="11">
    <source>
        <dbReference type="Proteomes" id="UP000481252"/>
    </source>
</evidence>
<dbReference type="CDD" id="cd06445">
    <property type="entry name" value="ATase"/>
    <property type="match status" value="1"/>
</dbReference>
<evidence type="ECO:0000256" key="3">
    <source>
        <dbReference type="ARBA" id="ARBA00011918"/>
    </source>
</evidence>
<comment type="caution">
    <text evidence="10">The sequence shown here is derived from an EMBL/GenBank/DDBJ whole genome shotgun (WGS) entry which is preliminary data.</text>
</comment>
<sequence length="173" mass="19091">MRSTIRYAWGQSSLGDFIAARSERGLVMFEFSDRRAASLDALRERFADTDLVEDADGLADTVAKLAGLIDHPEHDLALPLDLRGSDYEQRVWEALRAIPAGKTTSYGDLAAKLGNPREAREVAEACAANTIAILVPCHRVVKKDGSLSGYRWGFQRKRALLSREQKAVAFELA</sequence>
<dbReference type="AlphaFoldDB" id="A0A7C9R7Y0"/>
<organism evidence="10 11">
    <name type="scientific">Mesorhizobium zhangyense</name>
    <dbReference type="NCBI Taxonomy" id="1776730"/>
    <lineage>
        <taxon>Bacteria</taxon>
        <taxon>Pseudomonadati</taxon>
        <taxon>Pseudomonadota</taxon>
        <taxon>Alphaproteobacteria</taxon>
        <taxon>Hyphomicrobiales</taxon>
        <taxon>Phyllobacteriaceae</taxon>
        <taxon>Mesorhizobium</taxon>
    </lineage>
</organism>
<evidence type="ECO:0000256" key="2">
    <source>
        <dbReference type="ARBA" id="ARBA00008711"/>
    </source>
</evidence>
<evidence type="ECO:0000256" key="4">
    <source>
        <dbReference type="ARBA" id="ARBA00022603"/>
    </source>
</evidence>
<dbReference type="GO" id="GO:0032259">
    <property type="term" value="P:methylation"/>
    <property type="evidence" value="ECO:0007669"/>
    <property type="project" value="UniProtKB-KW"/>
</dbReference>
<dbReference type="InterPro" id="IPR036631">
    <property type="entry name" value="MGMT_N_sf"/>
</dbReference>
<dbReference type="RefSeq" id="WP_165118615.1">
    <property type="nucleotide sequence ID" value="NZ_JAAKZG010000005.1"/>
</dbReference>
<dbReference type="PANTHER" id="PTHR10815:SF14">
    <property type="entry name" value="BIFUNCTIONAL TRANSCRIPTIONAL ACTIVATOR_DNA REPAIR ENZYME ADA"/>
    <property type="match status" value="1"/>
</dbReference>
<dbReference type="PROSITE" id="PS00374">
    <property type="entry name" value="MGMT"/>
    <property type="match status" value="1"/>
</dbReference>
<dbReference type="FunFam" id="1.10.10.10:FF:000214">
    <property type="entry name" value="Methylated-DNA--protein-cysteine methyltransferase"/>
    <property type="match status" value="1"/>
</dbReference>
<evidence type="ECO:0000256" key="1">
    <source>
        <dbReference type="ARBA" id="ARBA00001286"/>
    </source>
</evidence>
<dbReference type="InterPro" id="IPR001497">
    <property type="entry name" value="MethylDNA_cys_MeTrfase_AS"/>
</dbReference>
<dbReference type="PANTHER" id="PTHR10815">
    <property type="entry name" value="METHYLATED-DNA--PROTEIN-CYSTEINE METHYLTRANSFERASE"/>
    <property type="match status" value="1"/>
</dbReference>
<dbReference type="Gene3D" id="3.30.160.70">
    <property type="entry name" value="Methylated DNA-protein cysteine methyltransferase domain"/>
    <property type="match status" value="1"/>
</dbReference>
<proteinExistence type="inferred from homology"/>
<evidence type="ECO:0000256" key="5">
    <source>
        <dbReference type="ARBA" id="ARBA00022679"/>
    </source>
</evidence>
<reference evidence="10 11" key="1">
    <citation type="submission" date="2020-02" db="EMBL/GenBank/DDBJ databases">
        <title>Genome sequence of the type strain CGMCC 1.15528 of Mesorhizobium zhangyense.</title>
        <authorList>
            <person name="Gao J."/>
            <person name="Sun J."/>
        </authorList>
    </citation>
    <scope>NUCLEOTIDE SEQUENCE [LARGE SCALE GENOMIC DNA]</scope>
    <source>
        <strain evidence="10 11">CGMCC 1.15528</strain>
    </source>
</reference>
<name>A0A7C9R7Y0_9HYPH</name>
<keyword evidence="7" id="KW-0234">DNA repair</keyword>
<comment type="catalytic activity">
    <reaction evidence="1">
        <text>a 4-O-methyl-thymidine in DNA + L-cysteinyl-[protein] = a thymidine in DNA + S-methyl-L-cysteinyl-[protein]</text>
        <dbReference type="Rhea" id="RHEA:53428"/>
        <dbReference type="Rhea" id="RHEA-COMP:10131"/>
        <dbReference type="Rhea" id="RHEA-COMP:10132"/>
        <dbReference type="Rhea" id="RHEA-COMP:13555"/>
        <dbReference type="Rhea" id="RHEA-COMP:13556"/>
        <dbReference type="ChEBI" id="CHEBI:29950"/>
        <dbReference type="ChEBI" id="CHEBI:82612"/>
        <dbReference type="ChEBI" id="CHEBI:137386"/>
        <dbReference type="ChEBI" id="CHEBI:137387"/>
        <dbReference type="EC" id="2.1.1.63"/>
    </reaction>
</comment>
<dbReference type="Proteomes" id="UP000481252">
    <property type="component" value="Unassembled WGS sequence"/>
</dbReference>
<dbReference type="SUPFAM" id="SSF53155">
    <property type="entry name" value="Methylated DNA-protein cysteine methyltransferase domain"/>
    <property type="match status" value="1"/>
</dbReference>
<protein>
    <recommendedName>
        <fullName evidence="3">methylated-DNA--[protein]-cysteine S-methyltransferase</fullName>
        <ecNumber evidence="3">2.1.1.63</ecNumber>
    </recommendedName>
</protein>
<feature type="domain" description="Methylated-DNA-[protein]-cysteine S-methyltransferase DNA binding" evidence="9">
    <location>
        <begin position="87"/>
        <end position="165"/>
    </location>
</feature>
<evidence type="ECO:0000313" key="10">
    <source>
        <dbReference type="EMBL" id="NGN42357.1"/>
    </source>
</evidence>
<dbReference type="EC" id="2.1.1.63" evidence="3"/>
<dbReference type="GO" id="GO:0006281">
    <property type="term" value="P:DNA repair"/>
    <property type="evidence" value="ECO:0007669"/>
    <property type="project" value="UniProtKB-KW"/>
</dbReference>
<evidence type="ECO:0000256" key="8">
    <source>
        <dbReference type="ARBA" id="ARBA00049348"/>
    </source>
</evidence>
<dbReference type="NCBIfam" id="TIGR00589">
    <property type="entry name" value="ogt"/>
    <property type="match status" value="1"/>
</dbReference>
<dbReference type="Gene3D" id="1.10.10.10">
    <property type="entry name" value="Winged helix-like DNA-binding domain superfamily/Winged helix DNA-binding domain"/>
    <property type="match status" value="1"/>
</dbReference>
<evidence type="ECO:0000256" key="7">
    <source>
        <dbReference type="ARBA" id="ARBA00023204"/>
    </source>
</evidence>
<accession>A0A7C9R7Y0</accession>
<dbReference type="GO" id="GO:0003908">
    <property type="term" value="F:methylated-DNA-[protein]-cysteine S-methyltransferase activity"/>
    <property type="evidence" value="ECO:0007669"/>
    <property type="project" value="UniProtKB-EC"/>
</dbReference>
<gene>
    <name evidence="10" type="ORF">G6N74_14910</name>
</gene>
<comment type="similarity">
    <text evidence="2">Belongs to the MGMT family.</text>
</comment>
<comment type="catalytic activity">
    <reaction evidence="8">
        <text>a 6-O-methyl-2'-deoxyguanosine in DNA + L-cysteinyl-[protein] = S-methyl-L-cysteinyl-[protein] + a 2'-deoxyguanosine in DNA</text>
        <dbReference type="Rhea" id="RHEA:24000"/>
        <dbReference type="Rhea" id="RHEA-COMP:10131"/>
        <dbReference type="Rhea" id="RHEA-COMP:10132"/>
        <dbReference type="Rhea" id="RHEA-COMP:11367"/>
        <dbReference type="Rhea" id="RHEA-COMP:11368"/>
        <dbReference type="ChEBI" id="CHEBI:29950"/>
        <dbReference type="ChEBI" id="CHEBI:82612"/>
        <dbReference type="ChEBI" id="CHEBI:85445"/>
        <dbReference type="ChEBI" id="CHEBI:85448"/>
        <dbReference type="EC" id="2.1.1.63"/>
    </reaction>
</comment>